<dbReference type="VEuPathDB" id="PlasmoDB:PVVCY_0101510"/>
<organism evidence="1 2">
    <name type="scientific">Plasmodium vinckei vinckei</name>
    <dbReference type="NCBI Taxonomy" id="54757"/>
    <lineage>
        <taxon>Eukaryota</taxon>
        <taxon>Sar</taxon>
        <taxon>Alveolata</taxon>
        <taxon>Apicomplexa</taxon>
        <taxon>Aconoidasida</taxon>
        <taxon>Haemosporida</taxon>
        <taxon>Plasmodiidae</taxon>
        <taxon>Plasmodium</taxon>
        <taxon>Plasmodium (Vinckeia)</taxon>
    </lineage>
</organism>
<dbReference type="Proteomes" id="UP000290582">
    <property type="component" value="Chromosome PVVCY_01"/>
</dbReference>
<gene>
    <name evidence="1" type="ORF">PVVCY_0101510</name>
</gene>
<accession>A0A449BM71</accession>
<evidence type="ECO:0000313" key="2">
    <source>
        <dbReference type="Proteomes" id="UP000290582"/>
    </source>
</evidence>
<reference evidence="1 2" key="1">
    <citation type="submission" date="2019-01" db="EMBL/GenBank/DDBJ databases">
        <authorList>
            <person name="Ramaprasad A."/>
        </authorList>
    </citation>
    <scope>NUCLEOTIDE SEQUENCE [LARGE SCALE GENOMIC DNA]</scope>
</reference>
<dbReference type="KEGG" id="pvv:PVVCY_0101510"/>
<protein>
    <submittedName>
        <fullName evidence="1">CIR protein PIR protein</fullName>
    </submittedName>
</protein>
<name>A0A449BM71_PLAVN</name>
<dbReference type="RefSeq" id="XP_037490026.1">
    <property type="nucleotide sequence ID" value="XM_037634220.1"/>
</dbReference>
<dbReference type="GeneID" id="59892910"/>
<dbReference type="EMBL" id="LR215057">
    <property type="protein sequence ID" value="VEV54541.1"/>
    <property type="molecule type" value="Genomic_DNA"/>
</dbReference>
<dbReference type="OrthoDB" id="10590219at2759"/>
<dbReference type="AlphaFoldDB" id="A0A449BM71"/>
<evidence type="ECO:0000313" key="1">
    <source>
        <dbReference type="EMBL" id="VEV54541.1"/>
    </source>
</evidence>
<sequence>MLKYNLGAYDKTVTIVKDAYTRSTNYNSGAVNSITNQFNPFGTFQLSDDQSGSNSLGMGWIHLISHNYNHHIPKRYQIRHHQNQSIHRLALTNSSICTY</sequence>
<proteinExistence type="predicted"/>